<evidence type="ECO:0000259" key="4">
    <source>
        <dbReference type="PROSITE" id="PS51123"/>
    </source>
</evidence>
<evidence type="ECO:0000256" key="2">
    <source>
        <dbReference type="SAM" id="MobiDB-lite"/>
    </source>
</evidence>
<reference evidence="5 6" key="1">
    <citation type="submission" date="2016-11" db="EMBL/GenBank/DDBJ databases">
        <authorList>
            <person name="Jaros S."/>
            <person name="Januszkiewicz K."/>
            <person name="Wedrychowicz H."/>
        </authorList>
    </citation>
    <scope>NUCLEOTIDE SEQUENCE [LARGE SCALE GENOMIC DNA]</scope>
    <source>
        <strain evidence="5 6">ATCC 23634</strain>
    </source>
</reference>
<dbReference type="GO" id="GO:0016020">
    <property type="term" value="C:membrane"/>
    <property type="evidence" value="ECO:0007669"/>
    <property type="project" value="UniProtKB-UniRule"/>
</dbReference>
<dbReference type="SUPFAM" id="SSF103088">
    <property type="entry name" value="OmpA-like"/>
    <property type="match status" value="1"/>
</dbReference>
<proteinExistence type="predicted"/>
<evidence type="ECO:0000313" key="5">
    <source>
        <dbReference type="EMBL" id="SFZ85766.1"/>
    </source>
</evidence>
<feature type="region of interest" description="Disordered" evidence="2">
    <location>
        <begin position="164"/>
        <end position="211"/>
    </location>
</feature>
<evidence type="ECO:0000313" key="6">
    <source>
        <dbReference type="Proteomes" id="UP000183447"/>
    </source>
</evidence>
<feature type="signal peptide" evidence="3">
    <location>
        <begin position="1"/>
        <end position="22"/>
    </location>
</feature>
<keyword evidence="1" id="KW-0472">Membrane</keyword>
<keyword evidence="6" id="KW-1185">Reference proteome</keyword>
<dbReference type="OrthoDB" id="7943938at2"/>
<dbReference type="InterPro" id="IPR006665">
    <property type="entry name" value="OmpA-like"/>
</dbReference>
<dbReference type="PROSITE" id="PS51123">
    <property type="entry name" value="OMPA_2"/>
    <property type="match status" value="1"/>
</dbReference>
<dbReference type="EMBL" id="FPKU01000002">
    <property type="protein sequence ID" value="SFZ85766.1"/>
    <property type="molecule type" value="Genomic_DNA"/>
</dbReference>
<evidence type="ECO:0000256" key="1">
    <source>
        <dbReference type="PROSITE-ProRule" id="PRU00473"/>
    </source>
</evidence>
<evidence type="ECO:0000256" key="3">
    <source>
        <dbReference type="SAM" id="SignalP"/>
    </source>
</evidence>
<dbReference type="Gene3D" id="2.60.60.40">
    <property type="match status" value="1"/>
</dbReference>
<dbReference type="Pfam" id="PF00691">
    <property type="entry name" value="OmpA"/>
    <property type="match status" value="1"/>
</dbReference>
<dbReference type="AlphaFoldDB" id="A0A1K2I063"/>
<gene>
    <name evidence="5" type="ORF">SAMN02983003_2936</name>
</gene>
<sequence length="343" mass="35220">MRKTIVATSLAILLAGSGAALAEPSRLTVLIGGEAYDGPPRFEVRFNDTVLGERAVASAIDTATAGRFEAASDRAAHTESFDFDIPEAVFKPDGEISIRLVNEAFGGEGSDRDRNLFLAALSVNGRAVTLSGLSTKTDAGTRDNATVGEFLLIADGTVAGIAPAPAGGWPEPQAQSVAEAPSTPKSAGPSARRIPVSASREEPVAEVAAPAPAPVTAEAELTTASIAATSPAAAGECAGTRYNVLGFRENSNDLTPGIAERLGQVLADIGERRCTVEVVGYSSNDGLHATNALFALERAQNVAAFLRQNGLEAAEVKATGGGATTAFGPRPSENRRVVITLKP</sequence>
<organism evidence="5 6">
    <name type="scientific">Devosia enhydra</name>
    <dbReference type="NCBI Taxonomy" id="665118"/>
    <lineage>
        <taxon>Bacteria</taxon>
        <taxon>Pseudomonadati</taxon>
        <taxon>Pseudomonadota</taxon>
        <taxon>Alphaproteobacteria</taxon>
        <taxon>Hyphomicrobiales</taxon>
        <taxon>Devosiaceae</taxon>
        <taxon>Devosia</taxon>
    </lineage>
</organism>
<dbReference type="RefSeq" id="WP_072344417.1">
    <property type="nucleotide sequence ID" value="NZ_FPKU01000002.1"/>
</dbReference>
<protein>
    <submittedName>
        <fullName evidence="5">Outer membrane protein OmpA</fullName>
    </submittedName>
</protein>
<dbReference type="STRING" id="665118.SAMN02983003_2936"/>
<dbReference type="InterPro" id="IPR036737">
    <property type="entry name" value="OmpA-like_sf"/>
</dbReference>
<feature type="domain" description="OmpA-like" evidence="4">
    <location>
        <begin position="234"/>
        <end position="343"/>
    </location>
</feature>
<accession>A0A1K2I063</accession>
<keyword evidence="3" id="KW-0732">Signal</keyword>
<dbReference type="Proteomes" id="UP000183447">
    <property type="component" value="Unassembled WGS sequence"/>
</dbReference>
<dbReference type="Gene3D" id="3.30.1330.60">
    <property type="entry name" value="OmpA-like domain"/>
    <property type="match status" value="1"/>
</dbReference>
<feature type="chain" id="PRO_5009678548" evidence="3">
    <location>
        <begin position="23"/>
        <end position="343"/>
    </location>
</feature>
<name>A0A1K2I063_9HYPH</name>